<dbReference type="EMBL" id="OU503039">
    <property type="protein sequence ID" value="CAI9759104.1"/>
    <property type="molecule type" value="Genomic_DNA"/>
</dbReference>
<evidence type="ECO:0000313" key="1">
    <source>
        <dbReference type="EMBL" id="CAI9759104.1"/>
    </source>
</evidence>
<dbReference type="Proteomes" id="UP000834106">
    <property type="component" value="Chromosome 4"/>
</dbReference>
<accession>A0AAD1YXG7</accession>
<organism evidence="1 2">
    <name type="scientific">Fraxinus pennsylvanica</name>
    <dbReference type="NCBI Taxonomy" id="56036"/>
    <lineage>
        <taxon>Eukaryota</taxon>
        <taxon>Viridiplantae</taxon>
        <taxon>Streptophyta</taxon>
        <taxon>Embryophyta</taxon>
        <taxon>Tracheophyta</taxon>
        <taxon>Spermatophyta</taxon>
        <taxon>Magnoliopsida</taxon>
        <taxon>eudicotyledons</taxon>
        <taxon>Gunneridae</taxon>
        <taxon>Pentapetalae</taxon>
        <taxon>asterids</taxon>
        <taxon>lamiids</taxon>
        <taxon>Lamiales</taxon>
        <taxon>Oleaceae</taxon>
        <taxon>Oleeae</taxon>
        <taxon>Fraxinus</taxon>
    </lineage>
</organism>
<sequence>MKARTKDFVYGVEEQMAELKVLERSYGIADEEPQCFPQYLQKYNEPLEMTMLTLTLVFKSHDNSNFKGAICDKIKQSAEGAIQAVIEFVTDRKKELNESDISRSVIALTAFFRGGGKVGKKAVEQRYASVLATLVLHFDTSR</sequence>
<evidence type="ECO:0000313" key="2">
    <source>
        <dbReference type="Proteomes" id="UP000834106"/>
    </source>
</evidence>
<protein>
    <submittedName>
        <fullName evidence="1">Uncharacterized protein</fullName>
    </submittedName>
</protein>
<gene>
    <name evidence="1" type="ORF">FPE_LOCUS6534</name>
</gene>
<reference evidence="1" key="1">
    <citation type="submission" date="2023-05" db="EMBL/GenBank/DDBJ databases">
        <authorList>
            <person name="Huff M."/>
        </authorList>
    </citation>
    <scope>NUCLEOTIDE SEQUENCE</scope>
</reference>
<keyword evidence="2" id="KW-1185">Reference proteome</keyword>
<name>A0AAD1YXG7_9LAMI</name>
<dbReference type="AlphaFoldDB" id="A0AAD1YXG7"/>
<proteinExistence type="predicted"/>